<dbReference type="InterPro" id="IPR044732">
    <property type="entry name" value="ArfGAP_SMAP1-like"/>
</dbReference>
<dbReference type="Pfam" id="PF01412">
    <property type="entry name" value="ArfGap"/>
    <property type="match status" value="1"/>
</dbReference>
<keyword evidence="1" id="KW-0479">Metal-binding</keyword>
<keyword evidence="1" id="KW-0862">Zinc</keyword>
<dbReference type="PANTHER" id="PTHR45705:SF14">
    <property type="entry name" value="ARF-GAP DOMAIN-CONTAINING PROTEIN"/>
    <property type="match status" value="1"/>
</dbReference>
<dbReference type="GO" id="GO:0005096">
    <property type="term" value="F:GTPase activator activity"/>
    <property type="evidence" value="ECO:0007669"/>
    <property type="project" value="InterPro"/>
</dbReference>
<dbReference type="SUPFAM" id="SSF57863">
    <property type="entry name" value="ArfGap/RecO-like zinc finger"/>
    <property type="match status" value="1"/>
</dbReference>
<feature type="domain" description="Arf-GAP" evidence="3">
    <location>
        <begin position="10"/>
        <end position="131"/>
    </location>
</feature>
<organism evidence="4 5">
    <name type="scientific">Hermanssonia centrifuga</name>
    <dbReference type="NCBI Taxonomy" id="98765"/>
    <lineage>
        <taxon>Eukaryota</taxon>
        <taxon>Fungi</taxon>
        <taxon>Dikarya</taxon>
        <taxon>Basidiomycota</taxon>
        <taxon>Agaricomycotina</taxon>
        <taxon>Agaricomycetes</taxon>
        <taxon>Polyporales</taxon>
        <taxon>Meruliaceae</taxon>
        <taxon>Hermanssonia</taxon>
    </lineage>
</organism>
<dbReference type="CDD" id="cd08839">
    <property type="entry name" value="ArfGap_SMAP"/>
    <property type="match status" value="1"/>
</dbReference>
<dbReference type="Proteomes" id="UP000186601">
    <property type="component" value="Unassembled WGS sequence"/>
</dbReference>
<name>A0A2R6Q284_9APHY</name>
<dbReference type="AlphaFoldDB" id="A0A2R6Q284"/>
<evidence type="ECO:0000256" key="2">
    <source>
        <dbReference type="SAM" id="MobiDB-lite"/>
    </source>
</evidence>
<evidence type="ECO:0000313" key="5">
    <source>
        <dbReference type="Proteomes" id="UP000186601"/>
    </source>
</evidence>
<feature type="compositionally biased region" description="Low complexity" evidence="2">
    <location>
        <begin position="196"/>
        <end position="218"/>
    </location>
</feature>
<reference evidence="4 5" key="1">
    <citation type="submission" date="2018-02" db="EMBL/GenBank/DDBJ databases">
        <title>Genome sequence of the basidiomycete white-rot fungus Phlebia centrifuga.</title>
        <authorList>
            <person name="Granchi Z."/>
            <person name="Peng M."/>
            <person name="de Vries R.P."/>
            <person name="Hilden K."/>
            <person name="Makela M.R."/>
            <person name="Grigoriev I."/>
            <person name="Riley R."/>
        </authorList>
    </citation>
    <scope>NUCLEOTIDE SEQUENCE [LARGE SCALE GENOMIC DNA]</scope>
    <source>
        <strain evidence="4 5">FBCC195</strain>
    </source>
</reference>
<keyword evidence="1" id="KW-0863">Zinc-finger</keyword>
<feature type="region of interest" description="Disordered" evidence="2">
    <location>
        <begin position="193"/>
        <end position="241"/>
    </location>
</feature>
<dbReference type="OrthoDB" id="10266696at2759"/>
<dbReference type="PROSITE" id="PS50115">
    <property type="entry name" value="ARFGAP"/>
    <property type="match status" value="1"/>
</dbReference>
<dbReference type="SMART" id="SM00105">
    <property type="entry name" value="ArfGap"/>
    <property type="match status" value="1"/>
</dbReference>
<comment type="caution">
    <text evidence="4">The sequence shown here is derived from an EMBL/GenBank/DDBJ whole genome shotgun (WGS) entry which is preliminary data.</text>
</comment>
<dbReference type="GO" id="GO:0005737">
    <property type="term" value="C:cytoplasm"/>
    <property type="evidence" value="ECO:0007669"/>
    <property type="project" value="TreeGrafter"/>
</dbReference>
<sequence length="387" mass="41402">MSRQDKATTDKHAKMLRELVKRPENKVCADCKRNDPRWASWNLGVFVCIRCSGIHRSMGTHISKVKSVDLDVWTVDQMSSIQKWGNHRANLYWEAHLKAGHIPADHKMDSFIRSKYESRRWAMDGPPPSDPSVLENGETQEAPAPTPTITAPPSTSRPTHASSGSTSSLRSPVTRQPQPHQLLSASIAGRTTQTSQPIAALQQQQAPAPAPSVPAANADLFSLDFHNPTPPAGAQAQKKDMKQDILSLFSSSSTSAPVQPAFGQYGGAPAAPALNAWGQFSSAPPGAAVPPVQQTGMMGNAGTGMWGANSGWNATTAPALPNMWGSATAMPGQQPHLQQQPQQQNLLNTNDIWASSQSNGGGDLFGSSSTGMQKKDDVFGDIWGGFK</sequence>
<proteinExistence type="predicted"/>
<evidence type="ECO:0000313" key="4">
    <source>
        <dbReference type="EMBL" id="PSS00608.1"/>
    </source>
</evidence>
<evidence type="ECO:0000259" key="3">
    <source>
        <dbReference type="PROSITE" id="PS50115"/>
    </source>
</evidence>
<gene>
    <name evidence="4" type="ORF">PHLCEN_2v4118</name>
</gene>
<dbReference type="InterPro" id="IPR051718">
    <property type="entry name" value="ARF_GTPase-activating"/>
</dbReference>
<dbReference type="EMBL" id="MLYV02000414">
    <property type="protein sequence ID" value="PSS00608.1"/>
    <property type="molecule type" value="Genomic_DNA"/>
</dbReference>
<dbReference type="PRINTS" id="PR00405">
    <property type="entry name" value="REVINTRACTNG"/>
</dbReference>
<dbReference type="FunFam" id="1.10.220.150:FF:000010">
    <property type="entry name" value="Stromal membrane-associated protein"/>
    <property type="match status" value="1"/>
</dbReference>
<protein>
    <recommendedName>
        <fullName evidence="3">Arf-GAP domain-containing protein</fullName>
    </recommendedName>
</protein>
<keyword evidence="5" id="KW-1185">Reference proteome</keyword>
<accession>A0A2R6Q284</accession>
<feature type="region of interest" description="Disordered" evidence="2">
    <location>
        <begin position="121"/>
        <end position="178"/>
    </location>
</feature>
<feature type="compositionally biased region" description="Polar residues" evidence="2">
    <location>
        <begin position="160"/>
        <end position="178"/>
    </location>
</feature>
<feature type="compositionally biased region" description="Low complexity" evidence="2">
    <location>
        <begin position="147"/>
        <end position="159"/>
    </location>
</feature>
<dbReference type="GO" id="GO:0008270">
    <property type="term" value="F:zinc ion binding"/>
    <property type="evidence" value="ECO:0007669"/>
    <property type="project" value="UniProtKB-KW"/>
</dbReference>
<dbReference type="InterPro" id="IPR038508">
    <property type="entry name" value="ArfGAP_dom_sf"/>
</dbReference>
<dbReference type="STRING" id="98765.A0A2R6Q284"/>
<dbReference type="Gene3D" id="1.10.220.150">
    <property type="entry name" value="Arf GTPase activating protein"/>
    <property type="match status" value="1"/>
</dbReference>
<evidence type="ECO:0000256" key="1">
    <source>
        <dbReference type="PROSITE-ProRule" id="PRU00288"/>
    </source>
</evidence>
<dbReference type="InterPro" id="IPR037278">
    <property type="entry name" value="ARFGAP/RecO"/>
</dbReference>
<dbReference type="PANTHER" id="PTHR45705">
    <property type="entry name" value="FI20236P1"/>
    <property type="match status" value="1"/>
</dbReference>
<dbReference type="InterPro" id="IPR001164">
    <property type="entry name" value="ArfGAP_dom"/>
</dbReference>